<dbReference type="InterPro" id="IPR003018">
    <property type="entry name" value="GAF"/>
</dbReference>
<keyword evidence="2" id="KW-0067">ATP-binding</keyword>
<feature type="domain" description="Sigma-54 factor interaction" evidence="7">
    <location>
        <begin position="336"/>
        <end position="567"/>
    </location>
</feature>
<sequence length="656" mass="72058">MTSQRLIQEAKNFLRSGTPIPDEAVRPEILRSWKRCWGSHVPMEHGNKEILPLDAVEERIARRNSLCQVAFPYLDGLYDFIRGSEFLLLFSDEEGYILYARGDEDISRTARENGLVKGACRSESRLGTNGIGTVLVDRIPLQVFGAEHYYEVHANWACSGASVFLPDGDIGGVVCLSGMAEHVNDHTLGMVVAAADAISRQLKLKDAYDQLSKSYRNLSAIIETVPTAMCLLDESLHVVAFNTQATRQLALAPAELSGADFLEVLGCGAVTAEDIKTSLSNRTISFERGEGKHTISLSVESTGHQEYVAQIEQLSSLHKRVNNIMGNEAHFRFQDIIGISPAMGEAVRMAKIAAQNDASVFLSGESGTGKELFAQAIHNASSRRRGPFIAVNCGALPKSLIEAELFGYEGGSFTGARRDGCAGKFELANGGTIFLDEIGDMPVDVQITLLRVLQNREVRRIGASKALRIDVRVITATNRDLEQLVDSKVFREDLFYRINVFRINIPSLRERTGDVRQLAGFFLAKYSDIRPGGRVEGFTAEALAMMEAYPWPGNVRQLENSVERAVYLAEGELVTAAELPPEVRAFQGSAPSPAVPAAAGESPSGGEGEDEAARIQDMLHRTHGNVMEAARLLGISRRTLYRKLQRYHIDYSSHRI</sequence>
<evidence type="ECO:0000256" key="5">
    <source>
        <dbReference type="ARBA" id="ARBA00023163"/>
    </source>
</evidence>
<dbReference type="SUPFAM" id="SSF46689">
    <property type="entry name" value="Homeodomain-like"/>
    <property type="match status" value="1"/>
</dbReference>
<dbReference type="Gene3D" id="1.10.10.60">
    <property type="entry name" value="Homeodomain-like"/>
    <property type="match status" value="1"/>
</dbReference>
<evidence type="ECO:0000313" key="9">
    <source>
        <dbReference type="EMBL" id="KGF52982.1"/>
    </source>
</evidence>
<dbReference type="InterPro" id="IPR058031">
    <property type="entry name" value="AAA_lid_NorR"/>
</dbReference>
<evidence type="ECO:0000256" key="6">
    <source>
        <dbReference type="SAM" id="MobiDB-lite"/>
    </source>
</evidence>
<dbReference type="SMART" id="SM00382">
    <property type="entry name" value="AAA"/>
    <property type="match status" value="1"/>
</dbReference>
<dbReference type="InterPro" id="IPR025943">
    <property type="entry name" value="Sigma_54_int_dom_ATP-bd_2"/>
</dbReference>
<keyword evidence="5" id="KW-0804">Transcription</keyword>
<dbReference type="Proteomes" id="UP000029585">
    <property type="component" value="Unassembled WGS sequence"/>
</dbReference>
<proteinExistence type="predicted"/>
<dbReference type="InterPro" id="IPR029016">
    <property type="entry name" value="GAF-like_dom_sf"/>
</dbReference>
<dbReference type="PRINTS" id="PR01590">
    <property type="entry name" value="HTHFIS"/>
</dbReference>
<keyword evidence="10" id="KW-1185">Reference proteome</keyword>
<dbReference type="InterPro" id="IPR009057">
    <property type="entry name" value="Homeodomain-like_sf"/>
</dbReference>
<organism evidence="9 10">
    <name type="scientific">Flavonifractor plautii 1_3_50AFAA</name>
    <dbReference type="NCBI Taxonomy" id="742738"/>
    <lineage>
        <taxon>Bacteria</taxon>
        <taxon>Bacillati</taxon>
        <taxon>Bacillota</taxon>
        <taxon>Clostridia</taxon>
        <taxon>Eubacteriales</taxon>
        <taxon>Oscillospiraceae</taxon>
        <taxon>Flavonifractor</taxon>
    </lineage>
</organism>
<dbReference type="InterPro" id="IPR035965">
    <property type="entry name" value="PAS-like_dom_sf"/>
</dbReference>
<dbReference type="InterPro" id="IPR003593">
    <property type="entry name" value="AAA+_ATPase"/>
</dbReference>
<feature type="compositionally biased region" description="Low complexity" evidence="6">
    <location>
        <begin position="589"/>
        <end position="604"/>
    </location>
</feature>
<evidence type="ECO:0000256" key="3">
    <source>
        <dbReference type="ARBA" id="ARBA00023015"/>
    </source>
</evidence>
<dbReference type="Gene3D" id="3.30.450.40">
    <property type="match status" value="1"/>
</dbReference>
<dbReference type="PROSITE" id="PS50045">
    <property type="entry name" value="SIGMA54_INTERACT_4"/>
    <property type="match status" value="1"/>
</dbReference>
<dbReference type="SUPFAM" id="SSF55781">
    <property type="entry name" value="GAF domain-like"/>
    <property type="match status" value="1"/>
</dbReference>
<dbReference type="eggNOG" id="COG3284">
    <property type="taxonomic scope" value="Bacteria"/>
</dbReference>
<evidence type="ECO:0000259" key="8">
    <source>
        <dbReference type="PROSITE" id="PS50112"/>
    </source>
</evidence>
<dbReference type="Pfam" id="PF02954">
    <property type="entry name" value="HTH_8"/>
    <property type="match status" value="1"/>
</dbReference>
<dbReference type="InterPro" id="IPR027417">
    <property type="entry name" value="P-loop_NTPase"/>
</dbReference>
<keyword evidence="4" id="KW-0238">DNA-binding</keyword>
<dbReference type="Pfam" id="PF01590">
    <property type="entry name" value="GAF"/>
    <property type="match status" value="1"/>
</dbReference>
<evidence type="ECO:0008006" key="11">
    <source>
        <dbReference type="Google" id="ProtNLM"/>
    </source>
</evidence>
<feature type="domain" description="PAS" evidence="8">
    <location>
        <begin position="214"/>
        <end position="262"/>
    </location>
</feature>
<dbReference type="Pfam" id="PF00158">
    <property type="entry name" value="Sigma54_activat"/>
    <property type="match status" value="1"/>
</dbReference>
<dbReference type="SUPFAM" id="SSF55785">
    <property type="entry name" value="PYP-like sensor domain (PAS domain)"/>
    <property type="match status" value="1"/>
</dbReference>
<reference evidence="9 10" key="1">
    <citation type="submission" date="2011-08" db="EMBL/GenBank/DDBJ databases">
        <title>The Genome Sequence of Clostridium orbiscindens 1_3_50AFAA.</title>
        <authorList>
            <consortium name="The Broad Institute Genome Sequencing Platform"/>
            <person name="Earl A."/>
            <person name="Ward D."/>
            <person name="Feldgarden M."/>
            <person name="Gevers D."/>
            <person name="Daigneault M."/>
            <person name="Strauss J."/>
            <person name="Allen-Vercoe E."/>
            <person name="Young S.K."/>
            <person name="Zeng Q."/>
            <person name="Gargeya S."/>
            <person name="Fitzgerald M."/>
            <person name="Haas B."/>
            <person name="Abouelleil A."/>
            <person name="Alvarado L."/>
            <person name="Arachchi H.M."/>
            <person name="Berlin A."/>
            <person name="Brown A."/>
            <person name="Chapman S.B."/>
            <person name="Chen Z."/>
            <person name="Dunbar C."/>
            <person name="Freedman E."/>
            <person name="Gearin G."/>
            <person name="Gellesch M."/>
            <person name="Goldberg J."/>
            <person name="Griggs A."/>
            <person name="Gujja S."/>
            <person name="Heiman D."/>
            <person name="Howarth C."/>
            <person name="Larson L."/>
            <person name="Lui A."/>
            <person name="MacDonald P.J.P."/>
            <person name="Montmayeur A."/>
            <person name="Murphy C."/>
            <person name="Neiman D."/>
            <person name="Pearson M."/>
            <person name="Priest M."/>
            <person name="Roberts A."/>
            <person name="Saif S."/>
            <person name="Shea T."/>
            <person name="Shenoy N."/>
            <person name="Sisk P."/>
            <person name="Stolte C."/>
            <person name="Sykes S."/>
            <person name="Wortman J."/>
            <person name="Nusbaum C."/>
            <person name="Birren B."/>
        </authorList>
    </citation>
    <scope>NUCLEOTIDE SEQUENCE [LARGE SCALE GENOMIC DNA]</scope>
    <source>
        <strain evidence="9 10">1_3_50AFAA</strain>
    </source>
</reference>
<dbReference type="SMART" id="SM00091">
    <property type="entry name" value="PAS"/>
    <property type="match status" value="1"/>
</dbReference>
<evidence type="ECO:0000259" key="7">
    <source>
        <dbReference type="PROSITE" id="PS50045"/>
    </source>
</evidence>
<dbReference type="HOGENOM" id="CLU_000445_8_12_9"/>
<dbReference type="Gene3D" id="3.30.450.20">
    <property type="entry name" value="PAS domain"/>
    <property type="match status" value="1"/>
</dbReference>
<dbReference type="InterPro" id="IPR002197">
    <property type="entry name" value="HTH_Fis"/>
</dbReference>
<dbReference type="PROSITE" id="PS00676">
    <property type="entry name" value="SIGMA54_INTERACT_2"/>
    <property type="match status" value="1"/>
</dbReference>
<keyword evidence="1" id="KW-0547">Nucleotide-binding</keyword>
<dbReference type="InterPro" id="IPR025662">
    <property type="entry name" value="Sigma_54_int_dom_ATP-bd_1"/>
</dbReference>
<dbReference type="PATRIC" id="fig|742738.3.peg.3987"/>
<dbReference type="InterPro" id="IPR025944">
    <property type="entry name" value="Sigma_54_int_dom_CS"/>
</dbReference>
<evidence type="ECO:0000256" key="1">
    <source>
        <dbReference type="ARBA" id="ARBA00022741"/>
    </source>
</evidence>
<dbReference type="CDD" id="cd00009">
    <property type="entry name" value="AAA"/>
    <property type="match status" value="1"/>
</dbReference>
<accession>A0A096CDH6</accession>
<dbReference type="Gene3D" id="1.10.8.60">
    <property type="match status" value="1"/>
</dbReference>
<dbReference type="PROSITE" id="PS00688">
    <property type="entry name" value="SIGMA54_INTERACT_3"/>
    <property type="match status" value="1"/>
</dbReference>
<keyword evidence="3" id="KW-0805">Transcription regulation</keyword>
<dbReference type="FunFam" id="3.40.50.300:FF:000006">
    <property type="entry name" value="DNA-binding transcriptional regulator NtrC"/>
    <property type="match status" value="1"/>
</dbReference>
<protein>
    <recommendedName>
        <fullName evidence="11">Sigma-54 factor interaction domain-containing protein</fullName>
    </recommendedName>
</protein>
<dbReference type="GO" id="GO:0005524">
    <property type="term" value="F:ATP binding"/>
    <property type="evidence" value="ECO:0007669"/>
    <property type="project" value="UniProtKB-KW"/>
</dbReference>
<evidence type="ECO:0000313" key="10">
    <source>
        <dbReference type="Proteomes" id="UP000029585"/>
    </source>
</evidence>
<dbReference type="EMBL" id="ADLO01000117">
    <property type="protein sequence ID" value="KGF52982.1"/>
    <property type="molecule type" value="Genomic_DNA"/>
</dbReference>
<dbReference type="PANTHER" id="PTHR32071:SF57">
    <property type="entry name" value="C4-DICARBOXYLATE TRANSPORT TRANSCRIPTIONAL REGULATORY PROTEIN DCTD"/>
    <property type="match status" value="1"/>
</dbReference>
<gene>
    <name evidence="9" type="ORF">HMPREF9460_03873</name>
</gene>
<comment type="caution">
    <text evidence="9">The sequence shown here is derived from an EMBL/GenBank/DDBJ whole genome shotgun (WGS) entry which is preliminary data.</text>
</comment>
<dbReference type="InterPro" id="IPR000014">
    <property type="entry name" value="PAS"/>
</dbReference>
<evidence type="ECO:0000256" key="2">
    <source>
        <dbReference type="ARBA" id="ARBA00022840"/>
    </source>
</evidence>
<dbReference type="GO" id="GO:0006355">
    <property type="term" value="P:regulation of DNA-templated transcription"/>
    <property type="evidence" value="ECO:0007669"/>
    <property type="project" value="InterPro"/>
</dbReference>
<dbReference type="GO" id="GO:0043565">
    <property type="term" value="F:sequence-specific DNA binding"/>
    <property type="evidence" value="ECO:0007669"/>
    <property type="project" value="InterPro"/>
</dbReference>
<dbReference type="PROSITE" id="PS00675">
    <property type="entry name" value="SIGMA54_INTERACT_1"/>
    <property type="match status" value="1"/>
</dbReference>
<dbReference type="Gene3D" id="3.40.50.300">
    <property type="entry name" value="P-loop containing nucleotide triphosphate hydrolases"/>
    <property type="match status" value="1"/>
</dbReference>
<feature type="region of interest" description="Disordered" evidence="6">
    <location>
        <begin position="587"/>
        <end position="611"/>
    </location>
</feature>
<dbReference type="Pfam" id="PF25601">
    <property type="entry name" value="AAA_lid_14"/>
    <property type="match status" value="1"/>
</dbReference>
<dbReference type="AlphaFoldDB" id="A0A096CDH6"/>
<dbReference type="SUPFAM" id="SSF52540">
    <property type="entry name" value="P-loop containing nucleoside triphosphate hydrolases"/>
    <property type="match status" value="1"/>
</dbReference>
<evidence type="ECO:0000256" key="4">
    <source>
        <dbReference type="ARBA" id="ARBA00023125"/>
    </source>
</evidence>
<dbReference type="PANTHER" id="PTHR32071">
    <property type="entry name" value="TRANSCRIPTIONAL REGULATORY PROTEIN"/>
    <property type="match status" value="1"/>
</dbReference>
<name>A0A096CDH6_FLAPL</name>
<dbReference type="PROSITE" id="PS50112">
    <property type="entry name" value="PAS"/>
    <property type="match status" value="1"/>
</dbReference>
<dbReference type="InterPro" id="IPR002078">
    <property type="entry name" value="Sigma_54_int"/>
</dbReference>